<dbReference type="InterPro" id="IPR001932">
    <property type="entry name" value="PPM-type_phosphatase-like_dom"/>
</dbReference>
<proteinExistence type="predicted"/>
<dbReference type="PROSITE" id="PS51746">
    <property type="entry name" value="PPM_2"/>
    <property type="match status" value="1"/>
</dbReference>
<reference evidence="3 4" key="1">
    <citation type="submission" date="2019-06" db="EMBL/GenBank/DDBJ databases">
        <title>Sequencing the genomes of 1000 actinobacteria strains.</title>
        <authorList>
            <person name="Klenk H.-P."/>
        </authorList>
    </citation>
    <scope>NUCLEOTIDE SEQUENCE [LARGE SCALE GENOMIC DNA]</scope>
    <source>
        <strain evidence="3 4">DSM 44826</strain>
    </source>
</reference>
<dbReference type="AlphaFoldDB" id="A0A561UDT4"/>
<dbReference type="EMBL" id="VIWT01000001">
    <property type="protein sequence ID" value="TWF97495.1"/>
    <property type="molecule type" value="Genomic_DNA"/>
</dbReference>
<accession>A0A561UDT4</accession>
<dbReference type="RefSeq" id="WP_145903999.1">
    <property type="nucleotide sequence ID" value="NZ_BAAAMZ010000008.1"/>
</dbReference>
<dbReference type="InterPro" id="IPR059113">
    <property type="entry name" value="Znf_ribbon"/>
</dbReference>
<dbReference type="Proteomes" id="UP000317940">
    <property type="component" value="Unassembled WGS sequence"/>
</dbReference>
<dbReference type="Pfam" id="PF13248">
    <property type="entry name" value="Zn_ribbon_3"/>
    <property type="match status" value="1"/>
</dbReference>
<dbReference type="Gene3D" id="3.60.40.10">
    <property type="entry name" value="PPM-type phosphatase domain"/>
    <property type="match status" value="1"/>
</dbReference>
<organism evidence="3 4">
    <name type="scientific">Kitasatospora viridis</name>
    <dbReference type="NCBI Taxonomy" id="281105"/>
    <lineage>
        <taxon>Bacteria</taxon>
        <taxon>Bacillati</taxon>
        <taxon>Actinomycetota</taxon>
        <taxon>Actinomycetes</taxon>
        <taxon>Kitasatosporales</taxon>
        <taxon>Streptomycetaceae</taxon>
        <taxon>Kitasatospora</taxon>
    </lineage>
</organism>
<dbReference type="OrthoDB" id="9801841at2"/>
<feature type="domain" description="PPM-type phosphatase" evidence="2">
    <location>
        <begin position="76"/>
        <end position="332"/>
    </location>
</feature>
<feature type="compositionally biased region" description="Pro residues" evidence="1">
    <location>
        <begin position="357"/>
        <end position="366"/>
    </location>
</feature>
<keyword evidence="4" id="KW-1185">Reference proteome</keyword>
<comment type="caution">
    <text evidence="3">The sequence shown here is derived from an EMBL/GenBank/DDBJ whole genome shotgun (WGS) entry which is preliminary data.</text>
</comment>
<sequence length="374" mass="37762">MTSCPECAEPLDSADVFCENCGHSLTAPPPTANDPRAAAAEPACTHCAAGRIGADGFCGSCGMAGPNPRDHVELSLAGAAGVSDRGLRHHRNEDSFALAATTLPDGKPAVVAVVCDGVSSSDRPDEASQTAADNAGEALLGALEHGEAPESAMRTAIATAAAAVAALAADGPVPAPGHNAPACTLVSAVAAAGVVTVGWVGDSRAYWIPDDRGDAEPYRLTEDDSWAAGMVAAGLMAEAEAYADARAHAITGWLGADAEEVVPHTVAFTPHVPGVLVICTDGLWNYAEAATSLADLIGIDARAQPLDAARALVSFAVASGGHDNITVAVLPVEPDPAAGWSETVLDLPVIKASRPKPTVPPMPSFPPAVRSEQS</sequence>
<dbReference type="SUPFAM" id="SSF81606">
    <property type="entry name" value="PP2C-like"/>
    <property type="match status" value="1"/>
</dbReference>
<evidence type="ECO:0000313" key="3">
    <source>
        <dbReference type="EMBL" id="TWF97495.1"/>
    </source>
</evidence>
<evidence type="ECO:0000313" key="4">
    <source>
        <dbReference type="Proteomes" id="UP000317940"/>
    </source>
</evidence>
<protein>
    <submittedName>
        <fullName evidence="3">Serine/threonine protein phosphatase PrpC</fullName>
    </submittedName>
</protein>
<dbReference type="InterPro" id="IPR036457">
    <property type="entry name" value="PPM-type-like_dom_sf"/>
</dbReference>
<feature type="region of interest" description="Disordered" evidence="1">
    <location>
        <begin position="353"/>
        <end position="374"/>
    </location>
</feature>
<dbReference type="CDD" id="cd00143">
    <property type="entry name" value="PP2Cc"/>
    <property type="match status" value="1"/>
</dbReference>
<dbReference type="Pfam" id="PF13672">
    <property type="entry name" value="PP2C_2"/>
    <property type="match status" value="1"/>
</dbReference>
<evidence type="ECO:0000259" key="2">
    <source>
        <dbReference type="PROSITE" id="PS51746"/>
    </source>
</evidence>
<gene>
    <name evidence="3" type="ORF">FHX73_111275</name>
</gene>
<evidence type="ECO:0000256" key="1">
    <source>
        <dbReference type="SAM" id="MobiDB-lite"/>
    </source>
</evidence>
<name>A0A561UDT4_9ACTN</name>
<dbReference type="SMART" id="SM00332">
    <property type="entry name" value="PP2Cc"/>
    <property type="match status" value="1"/>
</dbReference>